<protein>
    <submittedName>
        <fullName evidence="3">Relaxase/Mobilisation nuclease domain-containing protein</fullName>
    </submittedName>
</protein>
<sequence length="339" mass="37875">MAIAKISRPHRAGSTARYLVSPRDHAGRPRETVSVVASTIGREPDVAIRFLKQVAKLRPRLKRHLYHAAISVPQTNRELSQKDWAGVGRSWCAGMGIENYMIVLHDAHIHILGSRIRLDGTAASDRNDYRRSELLLRKIEAEFDLESTPSSHVIDKARWSSHRRARSMKELHAVEKDGNSHKDFMRAAIDEALASVPDETRMRAALAQAGIDMTIKLAADGTDYVLFGFQGRRYGRRSLGQGYSLTSLVEKGLQLSGPQIATAHQIPTPPWALDVAAEADQPRRSQTHDEAVRRLRGVGHEAHEVITRFRSAKRTKNGPPDPDRHDTGQLRDDEPPDVT</sequence>
<dbReference type="Proteomes" id="UP000183076">
    <property type="component" value="Unassembled WGS sequence"/>
</dbReference>
<evidence type="ECO:0000313" key="4">
    <source>
        <dbReference type="Proteomes" id="UP000183076"/>
    </source>
</evidence>
<evidence type="ECO:0000259" key="2">
    <source>
        <dbReference type="Pfam" id="PF03432"/>
    </source>
</evidence>
<evidence type="ECO:0000256" key="1">
    <source>
        <dbReference type="SAM" id="MobiDB-lite"/>
    </source>
</evidence>
<accession>A0A1H3DLN2</accession>
<dbReference type="InterPro" id="IPR005094">
    <property type="entry name" value="Endonuclease_MobA/VirD2"/>
</dbReference>
<gene>
    <name evidence="3" type="ORF">SAMN04488041_11145</name>
</gene>
<dbReference type="Pfam" id="PF03432">
    <property type="entry name" value="Relaxase"/>
    <property type="match status" value="1"/>
</dbReference>
<feature type="compositionally biased region" description="Basic and acidic residues" evidence="1">
    <location>
        <begin position="321"/>
        <end position="333"/>
    </location>
</feature>
<evidence type="ECO:0000313" key="3">
    <source>
        <dbReference type="EMBL" id="SDX67267.1"/>
    </source>
</evidence>
<dbReference type="AlphaFoldDB" id="A0A1H3DLN2"/>
<name>A0A1H3DLN2_9RHOB</name>
<dbReference type="RefSeq" id="WP_074637637.1">
    <property type="nucleotide sequence ID" value="NZ_FNNB01000011.1"/>
</dbReference>
<dbReference type="STRING" id="60137.SAMN04488041_11145"/>
<proteinExistence type="predicted"/>
<feature type="region of interest" description="Disordered" evidence="1">
    <location>
        <begin position="303"/>
        <end position="339"/>
    </location>
</feature>
<reference evidence="4" key="1">
    <citation type="submission" date="2016-10" db="EMBL/GenBank/DDBJ databases">
        <authorList>
            <person name="Varghese N."/>
            <person name="Submissions S."/>
        </authorList>
    </citation>
    <scope>NUCLEOTIDE SEQUENCE [LARGE SCALE GENOMIC DNA]</scope>
    <source>
        <strain evidence="4">DSM 10014</strain>
    </source>
</reference>
<dbReference type="EMBL" id="FNNB01000011">
    <property type="protein sequence ID" value="SDX67267.1"/>
    <property type="molecule type" value="Genomic_DNA"/>
</dbReference>
<organism evidence="3 4">
    <name type="scientific">Sulfitobacter pontiacus</name>
    <dbReference type="NCBI Taxonomy" id="60137"/>
    <lineage>
        <taxon>Bacteria</taxon>
        <taxon>Pseudomonadati</taxon>
        <taxon>Pseudomonadota</taxon>
        <taxon>Alphaproteobacteria</taxon>
        <taxon>Rhodobacterales</taxon>
        <taxon>Roseobacteraceae</taxon>
        <taxon>Sulfitobacter</taxon>
    </lineage>
</organism>
<feature type="domain" description="MobA/VirD2-like nuclease" evidence="2">
    <location>
        <begin position="37"/>
        <end position="145"/>
    </location>
</feature>